<organism evidence="3 4">
    <name type="scientific">Sporanaerobacter acetigenes DSM 13106</name>
    <dbReference type="NCBI Taxonomy" id="1123281"/>
    <lineage>
        <taxon>Bacteria</taxon>
        <taxon>Bacillati</taxon>
        <taxon>Bacillota</taxon>
        <taxon>Tissierellia</taxon>
        <taxon>Tissierellales</taxon>
        <taxon>Sporanaerobacteraceae</taxon>
        <taxon>Sporanaerobacter</taxon>
    </lineage>
</organism>
<protein>
    <recommendedName>
        <fullName evidence="2">Putative zinc-ribbon domain-containing protein</fullName>
    </recommendedName>
</protein>
<keyword evidence="1" id="KW-1133">Transmembrane helix</keyword>
<keyword evidence="1" id="KW-0472">Membrane</keyword>
<feature type="transmembrane region" description="Helical" evidence="1">
    <location>
        <begin position="44"/>
        <end position="65"/>
    </location>
</feature>
<dbReference type="AlphaFoldDB" id="A0A1M5SR00"/>
<accession>A0A1M5SR00</accession>
<sequence length="146" mass="15925">MSNKISKERKFTYYIGLVLVVVGFILFISSFFVDMIPMSPSSFVVRPVIGMICIIVGNILMSIGAEGTAGSGLLLDPEKAREDLKPYSAAKGGMINDTIENIDMVKDMSSRKGESEVKEIIKIKCRACGALNDEDAKFCKSCGKEL</sequence>
<dbReference type="EMBL" id="FQXR01000002">
    <property type="protein sequence ID" value="SHH40949.1"/>
    <property type="molecule type" value="Genomic_DNA"/>
</dbReference>
<evidence type="ECO:0000259" key="2">
    <source>
        <dbReference type="Pfam" id="PF13248"/>
    </source>
</evidence>
<dbReference type="RefSeq" id="WP_072742711.1">
    <property type="nucleotide sequence ID" value="NZ_FQXR01000002.1"/>
</dbReference>
<evidence type="ECO:0000313" key="3">
    <source>
        <dbReference type="EMBL" id="SHH40949.1"/>
    </source>
</evidence>
<reference evidence="3 4" key="1">
    <citation type="submission" date="2016-11" db="EMBL/GenBank/DDBJ databases">
        <authorList>
            <person name="Jaros S."/>
            <person name="Januszkiewicz K."/>
            <person name="Wedrychowicz H."/>
        </authorList>
    </citation>
    <scope>NUCLEOTIDE SEQUENCE [LARGE SCALE GENOMIC DNA]</scope>
    <source>
        <strain evidence="3 4">DSM 13106</strain>
    </source>
</reference>
<proteinExistence type="predicted"/>
<dbReference type="Pfam" id="PF13248">
    <property type="entry name" value="Zn_ribbon_3"/>
    <property type="match status" value="1"/>
</dbReference>
<gene>
    <name evidence="3" type="ORF">SAMN02745180_00251</name>
</gene>
<dbReference type="InterPro" id="IPR038587">
    <property type="entry name" value="Ribosomal_eL40_sf"/>
</dbReference>
<dbReference type="OrthoDB" id="3259185at2"/>
<dbReference type="Proteomes" id="UP000184389">
    <property type="component" value="Unassembled WGS sequence"/>
</dbReference>
<keyword evidence="1" id="KW-0812">Transmembrane</keyword>
<feature type="domain" description="Putative zinc-ribbon" evidence="2">
    <location>
        <begin position="122"/>
        <end position="146"/>
    </location>
</feature>
<dbReference type="InterPro" id="IPR059113">
    <property type="entry name" value="Znf_ribbon"/>
</dbReference>
<evidence type="ECO:0000256" key="1">
    <source>
        <dbReference type="SAM" id="Phobius"/>
    </source>
</evidence>
<dbReference type="Gene3D" id="4.10.1060.50">
    <property type="match status" value="1"/>
</dbReference>
<name>A0A1M5SR00_9FIRM</name>
<evidence type="ECO:0000313" key="4">
    <source>
        <dbReference type="Proteomes" id="UP000184389"/>
    </source>
</evidence>
<feature type="transmembrane region" description="Helical" evidence="1">
    <location>
        <begin position="12"/>
        <end position="32"/>
    </location>
</feature>
<keyword evidence="4" id="KW-1185">Reference proteome</keyword>
<dbReference type="STRING" id="1123281.SAMN02745180_00251"/>